<gene>
    <name evidence="2" type="ORF">RclHR1_03230016</name>
</gene>
<comment type="caution">
    <text evidence="2">The sequence shown here is derived from an EMBL/GenBank/DDBJ whole genome shotgun (WGS) entry which is preliminary data.</text>
</comment>
<dbReference type="EMBL" id="BEXD01002480">
    <property type="protein sequence ID" value="GBB98458.1"/>
    <property type="molecule type" value="Genomic_DNA"/>
</dbReference>
<feature type="compositionally biased region" description="Low complexity" evidence="1">
    <location>
        <begin position="97"/>
        <end position="107"/>
    </location>
</feature>
<evidence type="ECO:0000313" key="3">
    <source>
        <dbReference type="Proteomes" id="UP000247702"/>
    </source>
</evidence>
<dbReference type="Proteomes" id="UP000247702">
    <property type="component" value="Unassembled WGS sequence"/>
</dbReference>
<reference evidence="2 3" key="1">
    <citation type="submission" date="2017-11" db="EMBL/GenBank/DDBJ databases">
        <title>The genome of Rhizophagus clarus HR1 reveals common genetic basis of auxotrophy among arbuscular mycorrhizal fungi.</title>
        <authorList>
            <person name="Kobayashi Y."/>
        </authorList>
    </citation>
    <scope>NUCLEOTIDE SEQUENCE [LARGE SCALE GENOMIC DNA]</scope>
    <source>
        <strain evidence="2 3">HR1</strain>
    </source>
</reference>
<proteinExistence type="predicted"/>
<accession>A0A2Z6S354</accession>
<dbReference type="AlphaFoldDB" id="A0A2Z6S354"/>
<sequence length="202" mass="22889">MRFAQELLGITVSPVEEQVERLVKTFGEAEHPLRFKALSQNTGILNMLLSLIQQTPIIPVDDSTTPNMDIDQPESSKKSLANADKQDSSNKLHHNKTQSSSSNTKTKNSNKILLKAVEKIYVNNEIPDDKKHHVKDIFIYDISINWTQEKIIAKLKACDVVSITIKKQQKYQTLRLKICLSSFTLAFFDSNIWQYSLGGQAI</sequence>
<name>A0A2Z6S354_9GLOM</name>
<keyword evidence="3" id="KW-1185">Reference proteome</keyword>
<evidence type="ECO:0000256" key="1">
    <source>
        <dbReference type="SAM" id="MobiDB-lite"/>
    </source>
</evidence>
<feature type="region of interest" description="Disordered" evidence="1">
    <location>
        <begin position="60"/>
        <end position="107"/>
    </location>
</feature>
<organism evidence="2 3">
    <name type="scientific">Rhizophagus clarus</name>
    <dbReference type="NCBI Taxonomy" id="94130"/>
    <lineage>
        <taxon>Eukaryota</taxon>
        <taxon>Fungi</taxon>
        <taxon>Fungi incertae sedis</taxon>
        <taxon>Mucoromycota</taxon>
        <taxon>Glomeromycotina</taxon>
        <taxon>Glomeromycetes</taxon>
        <taxon>Glomerales</taxon>
        <taxon>Glomeraceae</taxon>
        <taxon>Rhizophagus</taxon>
    </lineage>
</organism>
<evidence type="ECO:0000313" key="2">
    <source>
        <dbReference type="EMBL" id="GBB98458.1"/>
    </source>
</evidence>
<protein>
    <submittedName>
        <fullName evidence="2">Uncharacterized protein</fullName>
    </submittedName>
</protein>